<dbReference type="STRING" id="1216932.CM240_0622"/>
<dbReference type="eggNOG" id="ENOG502ZZE9">
    <property type="taxonomic scope" value="Bacteria"/>
</dbReference>
<dbReference type="EMBL" id="HG917868">
    <property type="protein sequence ID" value="CDM67787.1"/>
    <property type="molecule type" value="Genomic_DNA"/>
</dbReference>
<dbReference type="HOGENOM" id="CLU_168200_0_0_9"/>
<dbReference type="Proteomes" id="UP000019426">
    <property type="component" value="Chromosome M2/40_rep1"/>
</dbReference>
<accession>W6S0H1</accession>
<dbReference type="OrthoDB" id="4425335at2"/>
<sequence>MSVLSDINATLEPLGIPLETGVFKDEAPDKYIVVVPMADSFELHADNTPEYDVQEARISMYAKGSYTKDKNAIVRALLGADFTITDRRYIGYETETGYFHYNVDVAKHYEMEE</sequence>
<evidence type="ECO:0008006" key="3">
    <source>
        <dbReference type="Google" id="ProtNLM"/>
    </source>
</evidence>
<reference evidence="1 2" key="1">
    <citation type="submission" date="2013-11" db="EMBL/GenBank/DDBJ databases">
        <title>Complete genome sequence of Clostridum sp. M2/40.</title>
        <authorList>
            <person name="Wibberg D."/>
            <person name="Puehler A."/>
            <person name="Schlueter A."/>
        </authorList>
    </citation>
    <scope>NUCLEOTIDE SEQUENCE [LARGE SCALE GENOMIC DNA]</scope>
    <source>
        <strain evidence="2">M2/40</strain>
    </source>
</reference>
<evidence type="ECO:0000313" key="1">
    <source>
        <dbReference type="EMBL" id="CDM67787.1"/>
    </source>
</evidence>
<dbReference type="AlphaFoldDB" id="W6S0H1"/>
<proteinExistence type="predicted"/>
<evidence type="ECO:0000313" key="2">
    <source>
        <dbReference type="Proteomes" id="UP000019426"/>
    </source>
</evidence>
<keyword evidence="2" id="KW-1185">Reference proteome</keyword>
<dbReference type="RefSeq" id="WP_044036353.1">
    <property type="nucleotide sequence ID" value="NZ_HG917868.1"/>
</dbReference>
<dbReference type="KEGG" id="clt:CM240_0622"/>
<name>W6S0H1_9CLOT</name>
<protein>
    <recommendedName>
        <fullName evidence="3">Phage protein</fullName>
    </recommendedName>
</protein>
<gene>
    <name evidence="1" type="ORF">CM240_0622</name>
</gene>
<organism evidence="1 2">
    <name type="scientific">Clostridium bornimense</name>
    <dbReference type="NCBI Taxonomy" id="1216932"/>
    <lineage>
        <taxon>Bacteria</taxon>
        <taxon>Bacillati</taxon>
        <taxon>Bacillota</taxon>
        <taxon>Clostridia</taxon>
        <taxon>Eubacteriales</taxon>
        <taxon>Clostridiaceae</taxon>
        <taxon>Clostridium</taxon>
    </lineage>
</organism>